<dbReference type="EMBL" id="JH604635">
    <property type="protein sequence ID" value="EHY65759.1"/>
    <property type="molecule type" value="Genomic_DNA"/>
</dbReference>
<feature type="compositionally biased region" description="Basic residues" evidence="1">
    <location>
        <begin position="272"/>
        <end position="284"/>
    </location>
</feature>
<gene>
    <name evidence="2" type="ORF">NERG_01366</name>
</gene>
<organism evidence="2">
    <name type="scientific">Nematocida ausubeli (strain ATCC PRA-371 / ERTm2)</name>
    <name type="common">Nematode killer fungus</name>
    <dbReference type="NCBI Taxonomy" id="1913371"/>
    <lineage>
        <taxon>Eukaryota</taxon>
        <taxon>Fungi</taxon>
        <taxon>Fungi incertae sedis</taxon>
        <taxon>Microsporidia</taxon>
        <taxon>Nematocida</taxon>
    </lineage>
</organism>
<protein>
    <recommendedName>
        <fullName evidence="3">CCHC-type domain-containing protein</fullName>
    </recommendedName>
</protein>
<reference evidence="2" key="1">
    <citation type="submission" date="2011-03" db="EMBL/GenBank/DDBJ databases">
        <title>The Genome Sequence of Nematocida sp1 strain ERTm2.</title>
        <authorList>
            <consortium name="The Broad Institute Genome Sequencing Platform"/>
            <consortium name="The Broad Institute Genome Sequencing Center for Infectious Disease"/>
            <person name="Cuomo C."/>
            <person name="Troemel E."/>
            <person name="Young S.K."/>
            <person name="Zeng Q."/>
            <person name="Gargeya S."/>
            <person name="Fitzgerald M."/>
            <person name="Haas B."/>
            <person name="Abouelleil A."/>
            <person name="Alvarado L."/>
            <person name="Arachchi H.M."/>
            <person name="Berlin A."/>
            <person name="Brown A."/>
            <person name="Chapman S.B."/>
            <person name="Chen Z."/>
            <person name="Dunbar C."/>
            <person name="Freedman E."/>
            <person name="Gearin G."/>
            <person name="Gellesch M."/>
            <person name="Goldberg J."/>
            <person name="Griggs A."/>
            <person name="Gujja S."/>
            <person name="Heilman E.R."/>
            <person name="Heiman D."/>
            <person name="Howarth C."/>
            <person name="Larson L."/>
            <person name="Lui A."/>
            <person name="MacDonald P.J.P."/>
            <person name="Mehta T."/>
            <person name="Montmayeur A."/>
            <person name="Murphy C."/>
            <person name="Neiman D."/>
            <person name="Pearson M."/>
            <person name="Priest M."/>
            <person name="Roberts A."/>
            <person name="Saif S."/>
            <person name="Shea T."/>
            <person name="Shenoy N."/>
            <person name="Sisk P."/>
            <person name="Stolte C."/>
            <person name="Sykes S."/>
            <person name="White J."/>
            <person name="Yandava C."/>
            <person name="Wortman J."/>
            <person name="Nusbaum C."/>
            <person name="Birren B."/>
        </authorList>
    </citation>
    <scope>NUCLEOTIDE SEQUENCE</scope>
    <source>
        <strain evidence="2">ERTm2</strain>
    </source>
</reference>
<dbReference type="AlphaFoldDB" id="H8ZCC3"/>
<name>H8ZCC3_NEMA1</name>
<dbReference type="Proteomes" id="UP000005622">
    <property type="component" value="Unassembled WGS sequence"/>
</dbReference>
<sequence>MAERDSQKKTDFDKNNPFPHIYNTFTDCEIAAIHMAITCMSCLSLERQQGLVQREPESLSVCVNDWSLISVNIKLQILLSQLAIHEDLQARQNFQDLKGDATGKNMCLKAKPQKNLDKSMGKMLHNVNKKHTHRMKRPPAFSVPLSDLRSAPYTSEYISFERNSNNMVSAYAEIDSHIRDQAYSFSPTFLSLVLSAYQDLNTTLTSLNPECIELDRIGILFPRLRKERRNYTCLFCKKCKRLGHRERECHTRNNSEDPPDEVSPRYNPNTRRNFRRNSYSRKRK</sequence>
<feature type="region of interest" description="Disordered" evidence="1">
    <location>
        <begin position="247"/>
        <end position="284"/>
    </location>
</feature>
<evidence type="ECO:0008006" key="3">
    <source>
        <dbReference type="Google" id="ProtNLM"/>
    </source>
</evidence>
<accession>H8ZCC3</accession>
<dbReference type="HOGENOM" id="CLU_980359_0_0_1"/>
<proteinExistence type="predicted"/>
<evidence type="ECO:0000313" key="2">
    <source>
        <dbReference type="EMBL" id="EHY65759.1"/>
    </source>
</evidence>
<evidence type="ECO:0000256" key="1">
    <source>
        <dbReference type="SAM" id="MobiDB-lite"/>
    </source>
</evidence>